<name>E4U3U3_SULKY</name>
<sequence>MREVFRRIIIDFQERSLRPTIKRDVQIPLFNDKIITLIGVRRCGKTSILYKMIEELRENIDSKNIVYINFEDDRLMGTTVSDLDDLIEGYFELYPEKRDEKIYLFVDEVQNIPGWEVFIRRIYDTLNVQIIITGSSSKLLSSEIATSLRGRTLTYEIFPFSFKEYLRFKNITVNLDSSKSLSFIKHNFEEYLLCGGFPETIGQEGSIQKRILSDYVNLIVYKDLIERYGITNTALLKHLIKYAFVNMATSVSITKLYNDFKSNGFKLGKETLFDYFGYLEEAYAIFSIPIFRSSVREEQRNPKKIYAIDNGLRAVYDASFSPDYSKLYENLVFLALRSKTNEVYYIKERQEIDFYCVIDGEKQLINVSVDISNPDTFEREINSLAEGMEFIGVDKSVLITKEREGSMSVGDKIVYLIPLWKWLLTHD</sequence>
<dbReference type="AlphaFoldDB" id="E4U3U3"/>
<dbReference type="InterPro" id="IPR025420">
    <property type="entry name" value="DUF4143"/>
</dbReference>
<evidence type="ECO:0000259" key="2">
    <source>
        <dbReference type="Pfam" id="PF13635"/>
    </source>
</evidence>
<keyword evidence="3" id="KW-0614">Plasmid</keyword>
<protein>
    <submittedName>
        <fullName evidence="3">ATPase</fullName>
    </submittedName>
</protein>
<dbReference type="InterPro" id="IPR041682">
    <property type="entry name" value="AAA_14"/>
</dbReference>
<organism evidence="3 4">
    <name type="scientific">Sulfuricurvum kujiense (strain ATCC BAA-921 / DSM 16994 / JCM 11577 / YK-1)</name>
    <dbReference type="NCBI Taxonomy" id="709032"/>
    <lineage>
        <taxon>Bacteria</taxon>
        <taxon>Pseudomonadati</taxon>
        <taxon>Campylobacterota</taxon>
        <taxon>Epsilonproteobacteria</taxon>
        <taxon>Campylobacterales</taxon>
        <taxon>Sulfurimonadaceae</taxon>
        <taxon>Sulfuricurvum</taxon>
    </lineage>
</organism>
<dbReference type="PANTHER" id="PTHR33295:SF8">
    <property type="entry name" value="AAA+ ATPASE DOMAIN-CONTAINING PROTEIN"/>
    <property type="match status" value="1"/>
</dbReference>
<dbReference type="InterPro" id="IPR027417">
    <property type="entry name" value="P-loop_NTPase"/>
</dbReference>
<proteinExistence type="predicted"/>
<reference evidence="3 4" key="1">
    <citation type="journal article" date="2012" name="Stand. Genomic Sci.">
        <title>Complete genome sequence of the sulfur compounds oxidizing chemolithoautotroph Sulfuricurvum kujiense type strain (YK-1(T)).</title>
        <authorList>
            <person name="Han C."/>
            <person name="Kotsyurbenko O."/>
            <person name="Chertkov O."/>
            <person name="Held B."/>
            <person name="Lapidus A."/>
            <person name="Nolan M."/>
            <person name="Lucas S."/>
            <person name="Hammon N."/>
            <person name="Deshpande S."/>
            <person name="Cheng J.F."/>
            <person name="Tapia R."/>
            <person name="Goodwin L.A."/>
            <person name="Pitluck S."/>
            <person name="Liolios K."/>
            <person name="Pagani I."/>
            <person name="Ivanova N."/>
            <person name="Mavromatis K."/>
            <person name="Mikhailova N."/>
            <person name="Pati A."/>
            <person name="Chen A."/>
            <person name="Palaniappan K."/>
            <person name="Land M."/>
            <person name="Hauser L."/>
            <person name="Chang Y.J."/>
            <person name="Jeffries C.D."/>
            <person name="Brambilla E.M."/>
            <person name="Rohde M."/>
            <person name="Spring S."/>
            <person name="Sikorski J."/>
            <person name="Goker M."/>
            <person name="Woyke T."/>
            <person name="Bristow J."/>
            <person name="Eisen J.A."/>
            <person name="Markowitz V."/>
            <person name="Hugenholtz P."/>
            <person name="Kyrpides N.C."/>
            <person name="Klenk H.P."/>
            <person name="Detter J.C."/>
        </authorList>
    </citation>
    <scope>NUCLEOTIDE SEQUENCE [LARGE SCALE GENOMIC DNA]</scope>
    <source>
        <strain evidence="4">ATCC BAA-921 / DSM 16994 / JCM 11577 / YK-1</strain>
    </source>
</reference>
<dbReference type="OrthoDB" id="9801684at2"/>
<dbReference type="RefSeq" id="WP_013449971.1">
    <property type="nucleotide sequence ID" value="NC_014755.1"/>
</dbReference>
<accession>E4U3U3</accession>
<dbReference type="KEGG" id="sku:Sulku_2709"/>
<dbReference type="SUPFAM" id="SSF52540">
    <property type="entry name" value="P-loop containing nucleoside triphosphate hydrolases"/>
    <property type="match status" value="1"/>
</dbReference>
<evidence type="ECO:0000313" key="4">
    <source>
        <dbReference type="Proteomes" id="UP000008721"/>
    </source>
</evidence>
<gene>
    <name evidence="3" type="ordered locus">Sulku_2709</name>
</gene>
<dbReference type="HOGENOM" id="CLU_041527_0_0_7"/>
<feature type="domain" description="DUF4143" evidence="2">
    <location>
        <begin position="222"/>
        <end position="367"/>
    </location>
</feature>
<dbReference type="Proteomes" id="UP000008721">
    <property type="component" value="Plasmid pSULKU02"/>
</dbReference>
<evidence type="ECO:0000313" key="3">
    <source>
        <dbReference type="EMBL" id="ADR35359.1"/>
    </source>
</evidence>
<dbReference type="Pfam" id="PF13173">
    <property type="entry name" value="AAA_14"/>
    <property type="match status" value="1"/>
</dbReference>
<keyword evidence="4" id="KW-1185">Reference proteome</keyword>
<dbReference type="Gene3D" id="3.40.50.300">
    <property type="entry name" value="P-loop containing nucleotide triphosphate hydrolases"/>
    <property type="match status" value="2"/>
</dbReference>
<geneLocation type="plasmid" evidence="3 4">
    <name>pSULKU02</name>
</geneLocation>
<feature type="domain" description="AAA" evidence="1">
    <location>
        <begin position="32"/>
        <end position="166"/>
    </location>
</feature>
<dbReference type="EMBL" id="CP002357">
    <property type="protein sequence ID" value="ADR35359.1"/>
    <property type="molecule type" value="Genomic_DNA"/>
</dbReference>
<evidence type="ECO:0000259" key="1">
    <source>
        <dbReference type="Pfam" id="PF13173"/>
    </source>
</evidence>
<dbReference type="PANTHER" id="PTHR33295">
    <property type="entry name" value="ATPASE"/>
    <property type="match status" value="1"/>
</dbReference>
<dbReference type="Pfam" id="PF13635">
    <property type="entry name" value="DUF4143"/>
    <property type="match status" value="1"/>
</dbReference>